<protein>
    <submittedName>
        <fullName evidence="2">Uncharacterized protein</fullName>
    </submittedName>
</protein>
<keyword evidence="3" id="KW-1185">Reference proteome</keyword>
<dbReference type="AlphaFoldDB" id="A0A1M5SYG3"/>
<accession>A0A1M5SYG3</accession>
<dbReference type="RefSeq" id="WP_131802825.1">
    <property type="nucleotide sequence ID" value="NZ_FQXB01000007.1"/>
</dbReference>
<dbReference type="EMBL" id="FQXB01000007">
    <property type="protein sequence ID" value="SHH43519.1"/>
    <property type="molecule type" value="Genomic_DNA"/>
</dbReference>
<feature type="transmembrane region" description="Helical" evidence="1">
    <location>
        <begin position="21"/>
        <end position="41"/>
    </location>
</feature>
<keyword evidence="1" id="KW-0472">Membrane</keyword>
<feature type="transmembrane region" description="Helical" evidence="1">
    <location>
        <begin position="53"/>
        <end position="73"/>
    </location>
</feature>
<gene>
    <name evidence="2" type="ORF">SAMN05444003_3192</name>
</gene>
<sequence length="150" mass="16810">MRFDLKDLRTKQRIALQFYGVFFALSVGAVLYQIISANFITSDAWATVATIPVYTFSLGAIVAFVVFVLPVWTKQASKLGIGDRIVPIFMIPFTALLAIELGNLAFPTMHAQFFETQREMVFVVREFDKFGARGCSNQRELEGGLSLSDR</sequence>
<evidence type="ECO:0000313" key="3">
    <source>
        <dbReference type="Proteomes" id="UP000184074"/>
    </source>
</evidence>
<keyword evidence="1" id="KW-0812">Transmembrane</keyword>
<keyword evidence="1" id="KW-1133">Transmembrane helix</keyword>
<name>A0A1M5SYG3_9RHOB</name>
<reference evidence="2 3" key="1">
    <citation type="submission" date="2016-11" db="EMBL/GenBank/DDBJ databases">
        <authorList>
            <person name="Jaros S."/>
            <person name="Januszkiewicz K."/>
            <person name="Wedrychowicz H."/>
        </authorList>
    </citation>
    <scope>NUCLEOTIDE SEQUENCE [LARGE SCALE GENOMIC DNA]</scope>
    <source>
        <strain evidence="2 3">DSM 28715</strain>
    </source>
</reference>
<evidence type="ECO:0000256" key="1">
    <source>
        <dbReference type="SAM" id="Phobius"/>
    </source>
</evidence>
<feature type="transmembrane region" description="Helical" evidence="1">
    <location>
        <begin position="85"/>
        <end position="106"/>
    </location>
</feature>
<proteinExistence type="predicted"/>
<dbReference type="Proteomes" id="UP000184074">
    <property type="component" value="Unassembled WGS sequence"/>
</dbReference>
<evidence type="ECO:0000313" key="2">
    <source>
        <dbReference type="EMBL" id="SHH43519.1"/>
    </source>
</evidence>
<organism evidence="2 3">
    <name type="scientific">Cognatiyoonia sediminum</name>
    <dbReference type="NCBI Taxonomy" id="1508389"/>
    <lineage>
        <taxon>Bacteria</taxon>
        <taxon>Pseudomonadati</taxon>
        <taxon>Pseudomonadota</taxon>
        <taxon>Alphaproteobacteria</taxon>
        <taxon>Rhodobacterales</taxon>
        <taxon>Paracoccaceae</taxon>
        <taxon>Cognatiyoonia</taxon>
    </lineage>
</organism>